<dbReference type="InterPro" id="IPR037045">
    <property type="entry name" value="S8pro/Inhibitor_I9_sf"/>
</dbReference>
<organism evidence="5 6">
    <name type="scientific">Ceratodon purpureus</name>
    <name type="common">Fire moss</name>
    <name type="synonym">Dicranum purpureum</name>
    <dbReference type="NCBI Taxonomy" id="3225"/>
    <lineage>
        <taxon>Eukaryota</taxon>
        <taxon>Viridiplantae</taxon>
        <taxon>Streptophyta</taxon>
        <taxon>Embryophyta</taxon>
        <taxon>Bryophyta</taxon>
        <taxon>Bryophytina</taxon>
        <taxon>Bryopsida</taxon>
        <taxon>Dicranidae</taxon>
        <taxon>Pseudoditrichales</taxon>
        <taxon>Ditrichaceae</taxon>
        <taxon>Ceratodon</taxon>
    </lineage>
</organism>
<feature type="domain" description="Inhibitor I9" evidence="4">
    <location>
        <begin position="83"/>
        <end position="161"/>
    </location>
</feature>
<keyword evidence="2" id="KW-0645">Protease</keyword>
<keyword evidence="3" id="KW-0378">Hydrolase</keyword>
<dbReference type="PANTHER" id="PTHR48222">
    <property type="entry name" value="PROTEINASE INHIBITOR, PROPEPTIDE"/>
    <property type="match status" value="1"/>
</dbReference>
<dbReference type="EMBL" id="CM026432">
    <property type="protein sequence ID" value="KAG0556872.1"/>
    <property type="molecule type" value="Genomic_DNA"/>
</dbReference>
<dbReference type="SUPFAM" id="SSF54897">
    <property type="entry name" value="Protease propeptides/inhibitors"/>
    <property type="match status" value="1"/>
</dbReference>
<dbReference type="GO" id="GO:0008236">
    <property type="term" value="F:serine-type peptidase activity"/>
    <property type="evidence" value="ECO:0007669"/>
    <property type="project" value="UniProtKB-KW"/>
</dbReference>
<gene>
    <name evidence="5" type="ORF">KC19_11G085700</name>
</gene>
<evidence type="ECO:0000313" key="5">
    <source>
        <dbReference type="EMBL" id="KAG0556872.1"/>
    </source>
</evidence>
<comment type="caution">
    <text evidence="5">The sequence shown here is derived from an EMBL/GenBank/DDBJ whole genome shotgun (WGS) entry which is preliminary data.</text>
</comment>
<dbReference type="Gene3D" id="3.30.70.80">
    <property type="entry name" value="Peptidase S8 propeptide/proteinase inhibitor I9"/>
    <property type="match status" value="1"/>
</dbReference>
<proteinExistence type="inferred from homology"/>
<dbReference type="Proteomes" id="UP000822688">
    <property type="component" value="Chromosome 11"/>
</dbReference>
<dbReference type="FunFam" id="3.30.70.80:FF:000002">
    <property type="entry name" value="Subtilisin-like protease SBT5.3"/>
    <property type="match status" value="1"/>
</dbReference>
<name>A0A8T0GIA3_CERPU</name>
<evidence type="ECO:0000256" key="3">
    <source>
        <dbReference type="ARBA" id="ARBA00022825"/>
    </source>
</evidence>
<evidence type="ECO:0000313" key="6">
    <source>
        <dbReference type="Proteomes" id="UP000822688"/>
    </source>
</evidence>
<reference evidence="5 6" key="1">
    <citation type="submission" date="2020-06" db="EMBL/GenBank/DDBJ databases">
        <title>WGS assembly of Ceratodon purpureus strain R40.</title>
        <authorList>
            <person name="Carey S.B."/>
            <person name="Jenkins J."/>
            <person name="Shu S."/>
            <person name="Lovell J.T."/>
            <person name="Sreedasyam A."/>
            <person name="Maumus F."/>
            <person name="Tiley G.P."/>
            <person name="Fernandez-Pozo N."/>
            <person name="Barry K."/>
            <person name="Chen C."/>
            <person name="Wang M."/>
            <person name="Lipzen A."/>
            <person name="Daum C."/>
            <person name="Saski C.A."/>
            <person name="Payton A.C."/>
            <person name="Mcbreen J.C."/>
            <person name="Conrad R.E."/>
            <person name="Kollar L.M."/>
            <person name="Olsson S."/>
            <person name="Huttunen S."/>
            <person name="Landis J.B."/>
            <person name="Wickett N.J."/>
            <person name="Johnson M.G."/>
            <person name="Rensing S.A."/>
            <person name="Grimwood J."/>
            <person name="Schmutz J."/>
            <person name="Mcdaniel S.F."/>
        </authorList>
    </citation>
    <scope>NUCLEOTIDE SEQUENCE [LARGE SCALE GENOMIC DNA]</scope>
    <source>
        <strain evidence="5 6">R40</strain>
    </source>
</reference>
<sequence>MLRNLSQLHLQLSISISAFSLSLPLQYLHPVCTFDLTHFSHSRSCHMSSRPLLFGSVLACIFILLWSGTQPACSTMAKDEGSVHIVYVQKSAEHTDNVEDHHLGILESVVGSREAAKEKMLYSYSQAMSGFSAKLTDDQVKALQETPGVLQVVKDQVHTLHQPRGVGGSGPRVTKIGGNVISSLGGAGNLQ</sequence>
<dbReference type="GO" id="GO:0006508">
    <property type="term" value="P:proteolysis"/>
    <property type="evidence" value="ECO:0007669"/>
    <property type="project" value="UniProtKB-KW"/>
</dbReference>
<dbReference type="PANTHER" id="PTHR48222:SF4">
    <property type="entry name" value="PROTEINASE INHIBITOR, PROPEPTIDE"/>
    <property type="match status" value="1"/>
</dbReference>
<dbReference type="AlphaFoldDB" id="A0A8T0GIA3"/>
<evidence type="ECO:0000259" key="4">
    <source>
        <dbReference type="Pfam" id="PF05922"/>
    </source>
</evidence>
<comment type="similarity">
    <text evidence="1">Belongs to the peptidase S8 family.</text>
</comment>
<accession>A0A8T0GIA3</accession>
<dbReference type="InterPro" id="IPR010259">
    <property type="entry name" value="S8pro/Inhibitor_I9"/>
</dbReference>
<protein>
    <recommendedName>
        <fullName evidence="4">Inhibitor I9 domain-containing protein</fullName>
    </recommendedName>
</protein>
<evidence type="ECO:0000256" key="2">
    <source>
        <dbReference type="ARBA" id="ARBA00022670"/>
    </source>
</evidence>
<dbReference type="Pfam" id="PF05922">
    <property type="entry name" value="Inhibitor_I9"/>
    <property type="match status" value="1"/>
</dbReference>
<keyword evidence="3" id="KW-0720">Serine protease</keyword>
<keyword evidence="6" id="KW-1185">Reference proteome</keyword>
<evidence type="ECO:0000256" key="1">
    <source>
        <dbReference type="ARBA" id="ARBA00011073"/>
    </source>
</evidence>